<dbReference type="RefSeq" id="WP_264070605.1">
    <property type="nucleotide sequence ID" value="NZ_JACKTY010000041.1"/>
</dbReference>
<protein>
    <submittedName>
        <fullName evidence="1">Uncharacterized protein</fullName>
    </submittedName>
</protein>
<proteinExistence type="predicted"/>
<sequence>MPVEETDWDVRVSREIESRHGYQLRTAFEEILAKRLPADKRLRRVVGWSANGGCLYRQGRGDRQFAVSYEVEMAV</sequence>
<dbReference type="Proteomes" id="UP001526201">
    <property type="component" value="Unassembled WGS sequence"/>
</dbReference>
<dbReference type="EMBL" id="JACKTY010000041">
    <property type="protein sequence ID" value="MCV7229381.1"/>
    <property type="molecule type" value="Genomic_DNA"/>
</dbReference>
<gene>
    <name evidence="1" type="ORF">H7J73_25550</name>
</gene>
<evidence type="ECO:0000313" key="1">
    <source>
        <dbReference type="EMBL" id="MCV7229381.1"/>
    </source>
</evidence>
<evidence type="ECO:0000313" key="2">
    <source>
        <dbReference type="Proteomes" id="UP001526201"/>
    </source>
</evidence>
<name>A0ABT3CJG8_9MYCO</name>
<keyword evidence="2" id="KW-1185">Reference proteome</keyword>
<comment type="caution">
    <text evidence="1">The sequence shown here is derived from an EMBL/GenBank/DDBJ whole genome shotgun (WGS) entry which is preliminary data.</text>
</comment>
<accession>A0ABT3CJG8</accession>
<reference evidence="1 2" key="1">
    <citation type="journal article" date="2022" name="BMC Genomics">
        <title>Comparative genome analysis of mycobacteria focusing on tRNA and non-coding RNA.</title>
        <authorList>
            <person name="Behra P.R.K."/>
            <person name="Pettersson B.M.F."/>
            <person name="Ramesh M."/>
            <person name="Das S."/>
            <person name="Dasgupta S."/>
            <person name="Kirsebom L.A."/>
        </authorList>
    </citation>
    <scope>NUCLEOTIDE SEQUENCE [LARGE SCALE GENOMIC DNA]</scope>
    <source>
        <strain evidence="1 2">DSM 44078</strain>
    </source>
</reference>
<organism evidence="1 2">
    <name type="scientific">Mycolicibacterium komossense</name>
    <dbReference type="NCBI Taxonomy" id="1779"/>
    <lineage>
        <taxon>Bacteria</taxon>
        <taxon>Bacillati</taxon>
        <taxon>Actinomycetota</taxon>
        <taxon>Actinomycetes</taxon>
        <taxon>Mycobacteriales</taxon>
        <taxon>Mycobacteriaceae</taxon>
        <taxon>Mycolicibacterium</taxon>
    </lineage>
</organism>